<keyword evidence="1 3" id="KW-0732">Signal</keyword>
<organism evidence="5 6">
    <name type="scientific">Cyprinodon variegatus</name>
    <name type="common">Sheepshead minnow</name>
    <dbReference type="NCBI Taxonomy" id="28743"/>
    <lineage>
        <taxon>Eukaryota</taxon>
        <taxon>Metazoa</taxon>
        <taxon>Chordata</taxon>
        <taxon>Craniata</taxon>
        <taxon>Vertebrata</taxon>
        <taxon>Euteleostomi</taxon>
        <taxon>Actinopterygii</taxon>
        <taxon>Neopterygii</taxon>
        <taxon>Teleostei</taxon>
        <taxon>Neoteleostei</taxon>
        <taxon>Acanthomorphata</taxon>
        <taxon>Ovalentaria</taxon>
        <taxon>Atherinomorphae</taxon>
        <taxon>Cyprinodontiformes</taxon>
        <taxon>Cyprinodontidae</taxon>
        <taxon>Cyprinodon</taxon>
    </lineage>
</organism>
<proteinExistence type="predicted"/>
<dbReference type="InterPro" id="IPR050413">
    <property type="entry name" value="TCR_beta_variable"/>
</dbReference>
<name>A0A3Q2FZ69_CYPVA</name>
<dbReference type="Ensembl" id="ENSCVAT00000021770.1">
    <property type="protein sequence ID" value="ENSCVAP00000013955.1"/>
    <property type="gene ID" value="ENSCVAG00000016517.1"/>
</dbReference>
<feature type="chain" id="PRO_5018598288" description="Immunoglobulin V-set domain-containing protein" evidence="3">
    <location>
        <begin position="19"/>
        <end position="117"/>
    </location>
</feature>
<evidence type="ECO:0000313" key="6">
    <source>
        <dbReference type="Proteomes" id="UP000265020"/>
    </source>
</evidence>
<dbReference type="InterPro" id="IPR036179">
    <property type="entry name" value="Ig-like_dom_sf"/>
</dbReference>
<reference evidence="5" key="2">
    <citation type="submission" date="2025-09" db="UniProtKB">
        <authorList>
            <consortium name="Ensembl"/>
        </authorList>
    </citation>
    <scope>IDENTIFICATION</scope>
</reference>
<dbReference type="PANTHER" id="PTHR23268">
    <property type="entry name" value="T-CELL RECEPTOR BETA CHAIN"/>
    <property type="match status" value="1"/>
</dbReference>
<keyword evidence="2" id="KW-0391">Immunity</keyword>
<evidence type="ECO:0000313" key="5">
    <source>
        <dbReference type="Ensembl" id="ENSCVAP00000013955.1"/>
    </source>
</evidence>
<dbReference type="Proteomes" id="UP000265020">
    <property type="component" value="Unassembled WGS sequence"/>
</dbReference>
<keyword evidence="6" id="KW-1185">Reference proteome</keyword>
<evidence type="ECO:0000256" key="1">
    <source>
        <dbReference type="ARBA" id="ARBA00022729"/>
    </source>
</evidence>
<reference evidence="5" key="1">
    <citation type="submission" date="2025-08" db="UniProtKB">
        <authorList>
            <consortium name="Ensembl"/>
        </authorList>
    </citation>
    <scope>IDENTIFICATION</scope>
</reference>
<protein>
    <recommendedName>
        <fullName evidence="4">Immunoglobulin V-set domain-containing protein</fullName>
    </recommendedName>
</protein>
<sequence>IIYFLVVFTAFSIGTSYSERVHQTPSDLHKEIEQTVKISCLHNIKNCDQILWYKQIKNKELEFLGRMLANIGYPEKGATMRIDGNANKGQTCTLTIERLRLNSSAVYFCAASKHSDK</sequence>
<dbReference type="SUPFAM" id="SSF48726">
    <property type="entry name" value="Immunoglobulin"/>
    <property type="match status" value="1"/>
</dbReference>
<dbReference type="Pfam" id="PF07686">
    <property type="entry name" value="V-set"/>
    <property type="match status" value="1"/>
</dbReference>
<feature type="signal peptide" evidence="3">
    <location>
        <begin position="1"/>
        <end position="18"/>
    </location>
</feature>
<dbReference type="OMA" id="ATSHTWD"/>
<dbReference type="GO" id="GO:0005886">
    <property type="term" value="C:plasma membrane"/>
    <property type="evidence" value="ECO:0007669"/>
    <property type="project" value="TreeGrafter"/>
</dbReference>
<feature type="domain" description="Immunoglobulin V-set" evidence="4">
    <location>
        <begin position="23"/>
        <end position="112"/>
    </location>
</feature>
<evidence type="ECO:0000259" key="4">
    <source>
        <dbReference type="Pfam" id="PF07686"/>
    </source>
</evidence>
<evidence type="ECO:0000256" key="2">
    <source>
        <dbReference type="ARBA" id="ARBA00022859"/>
    </source>
</evidence>
<dbReference type="PANTHER" id="PTHR23268:SF102">
    <property type="entry name" value="IMMUNOGLOBULIN V-SET DOMAIN-CONTAINING PROTEIN"/>
    <property type="match status" value="1"/>
</dbReference>
<dbReference type="AlphaFoldDB" id="A0A3Q2FZ69"/>
<accession>A0A3Q2FZ69</accession>
<evidence type="ECO:0000256" key="3">
    <source>
        <dbReference type="SAM" id="SignalP"/>
    </source>
</evidence>
<dbReference type="InterPro" id="IPR013783">
    <property type="entry name" value="Ig-like_fold"/>
</dbReference>
<dbReference type="GO" id="GO:0002376">
    <property type="term" value="P:immune system process"/>
    <property type="evidence" value="ECO:0007669"/>
    <property type="project" value="UniProtKB-KW"/>
</dbReference>
<dbReference type="InterPro" id="IPR013106">
    <property type="entry name" value="Ig_V-set"/>
</dbReference>
<dbReference type="Gene3D" id="2.60.40.10">
    <property type="entry name" value="Immunoglobulins"/>
    <property type="match status" value="1"/>
</dbReference>
<dbReference type="GeneTree" id="ENSGT01150000287160"/>
<dbReference type="GO" id="GO:0007166">
    <property type="term" value="P:cell surface receptor signaling pathway"/>
    <property type="evidence" value="ECO:0007669"/>
    <property type="project" value="TreeGrafter"/>
</dbReference>